<proteinExistence type="inferred from homology"/>
<reference evidence="4 5" key="1">
    <citation type="submission" date="2016-12" db="EMBL/GenBank/DDBJ databases">
        <title>The draft genome sequence of Actinophytocola xinjiangensis.</title>
        <authorList>
            <person name="Wang W."/>
            <person name="Yuan L."/>
        </authorList>
    </citation>
    <scope>NUCLEOTIDE SEQUENCE [LARGE SCALE GENOMIC DNA]</scope>
    <source>
        <strain evidence="4 5">CGMCC 4.4663</strain>
    </source>
</reference>
<dbReference type="AlphaFoldDB" id="A0A7Z1AZZ8"/>
<evidence type="ECO:0000256" key="3">
    <source>
        <dbReference type="RuleBase" id="RU000363"/>
    </source>
</evidence>
<dbReference type="RefSeq" id="WP_075131664.1">
    <property type="nucleotide sequence ID" value="NZ_MSIF01000002.1"/>
</dbReference>
<evidence type="ECO:0008006" key="6">
    <source>
        <dbReference type="Google" id="ProtNLM"/>
    </source>
</evidence>
<evidence type="ECO:0000256" key="1">
    <source>
        <dbReference type="ARBA" id="ARBA00006484"/>
    </source>
</evidence>
<dbReference type="Pfam" id="PF00106">
    <property type="entry name" value="adh_short"/>
    <property type="match status" value="1"/>
</dbReference>
<gene>
    <name evidence="4" type="ORF">BLA60_05620</name>
</gene>
<dbReference type="Gene3D" id="3.40.50.720">
    <property type="entry name" value="NAD(P)-binding Rossmann-like Domain"/>
    <property type="match status" value="1"/>
</dbReference>
<protein>
    <recommendedName>
        <fullName evidence="6">NAD(P)-dependent dehydrogenase (Short-subunit alcohol dehydrogenase family)</fullName>
    </recommendedName>
</protein>
<dbReference type="InterPro" id="IPR002347">
    <property type="entry name" value="SDR_fam"/>
</dbReference>
<dbReference type="Proteomes" id="UP000185696">
    <property type="component" value="Unassembled WGS sequence"/>
</dbReference>
<name>A0A7Z1AZZ8_9PSEU</name>
<accession>A0A7Z1AZZ8</accession>
<evidence type="ECO:0000313" key="4">
    <source>
        <dbReference type="EMBL" id="OLF12756.1"/>
    </source>
</evidence>
<dbReference type="InterPro" id="IPR036291">
    <property type="entry name" value="NAD(P)-bd_dom_sf"/>
</dbReference>
<comment type="caution">
    <text evidence="4">The sequence shown here is derived from an EMBL/GenBank/DDBJ whole genome shotgun (WGS) entry which is preliminary data.</text>
</comment>
<organism evidence="4 5">
    <name type="scientific">Actinophytocola xinjiangensis</name>
    <dbReference type="NCBI Taxonomy" id="485602"/>
    <lineage>
        <taxon>Bacteria</taxon>
        <taxon>Bacillati</taxon>
        <taxon>Actinomycetota</taxon>
        <taxon>Actinomycetes</taxon>
        <taxon>Pseudonocardiales</taxon>
        <taxon>Pseudonocardiaceae</taxon>
    </lineage>
</organism>
<sequence length="258" mass="26850">MAVLVTGASSGIGYACAVRLAAAGREVLVHGRTPERAERAAGSVRGEVDGARVVPVHADLSSLAAVRALARTVGRLDGLVNNAGLFAGNDVEHERRVSADGHELHWAVNYLAPFVLTGLVDAPVVVNVVSGMRASLRWDDPGLVEGWDRVVAYGQSKLALTMFSVELAARAPHRSVFAVNPGYVDTRLVRESFGGAVNSADSGARWVAAPLLPGFTGTSGGFLDAGEWSAPPPLAADPGARARLWELTGTQLDSTVPG</sequence>
<evidence type="ECO:0000313" key="5">
    <source>
        <dbReference type="Proteomes" id="UP000185696"/>
    </source>
</evidence>
<dbReference type="PRINTS" id="PR00081">
    <property type="entry name" value="GDHRDH"/>
</dbReference>
<dbReference type="PANTHER" id="PTHR43157">
    <property type="entry name" value="PHOSPHATIDYLINOSITOL-GLYCAN BIOSYNTHESIS CLASS F PROTEIN-RELATED"/>
    <property type="match status" value="1"/>
</dbReference>
<dbReference type="PRINTS" id="PR00080">
    <property type="entry name" value="SDRFAMILY"/>
</dbReference>
<keyword evidence="5" id="KW-1185">Reference proteome</keyword>
<dbReference type="PANTHER" id="PTHR43157:SF31">
    <property type="entry name" value="PHOSPHATIDYLINOSITOL-GLYCAN BIOSYNTHESIS CLASS F PROTEIN"/>
    <property type="match status" value="1"/>
</dbReference>
<dbReference type="PROSITE" id="PS00061">
    <property type="entry name" value="ADH_SHORT"/>
    <property type="match status" value="1"/>
</dbReference>
<keyword evidence="2" id="KW-0560">Oxidoreductase</keyword>
<comment type="similarity">
    <text evidence="1 3">Belongs to the short-chain dehydrogenases/reductases (SDR) family.</text>
</comment>
<evidence type="ECO:0000256" key="2">
    <source>
        <dbReference type="ARBA" id="ARBA00023002"/>
    </source>
</evidence>
<dbReference type="EMBL" id="MSIF01000002">
    <property type="protein sequence ID" value="OLF12756.1"/>
    <property type="molecule type" value="Genomic_DNA"/>
</dbReference>
<dbReference type="GO" id="GO:0016491">
    <property type="term" value="F:oxidoreductase activity"/>
    <property type="evidence" value="ECO:0007669"/>
    <property type="project" value="UniProtKB-KW"/>
</dbReference>
<dbReference type="SUPFAM" id="SSF51735">
    <property type="entry name" value="NAD(P)-binding Rossmann-fold domains"/>
    <property type="match status" value="1"/>
</dbReference>
<dbReference type="InterPro" id="IPR020904">
    <property type="entry name" value="Sc_DH/Rdtase_CS"/>
</dbReference>